<organism evidence="3">
    <name type="scientific">marine sediment metagenome</name>
    <dbReference type="NCBI Taxonomy" id="412755"/>
    <lineage>
        <taxon>unclassified sequences</taxon>
        <taxon>metagenomes</taxon>
        <taxon>ecological metagenomes</taxon>
    </lineage>
</organism>
<dbReference type="InterPro" id="IPR023210">
    <property type="entry name" value="NADP_OxRdtase_dom"/>
</dbReference>
<dbReference type="PANTHER" id="PTHR43364">
    <property type="entry name" value="NADH-SPECIFIC METHYLGLYOXAL REDUCTASE-RELATED"/>
    <property type="match status" value="1"/>
</dbReference>
<dbReference type="InterPro" id="IPR050523">
    <property type="entry name" value="AKR_Detox_Biosynth"/>
</dbReference>
<feature type="non-terminal residue" evidence="3">
    <location>
        <position position="93"/>
    </location>
</feature>
<sequence>MTAHMYQEGNQEAMLGEFFKDKPRDSYVIATKVIPPGLTDFMTGEIGEEFSVEAYLEMFETSLKRLQMDYVDIFYQHVVATEDAVLRDDLLGA</sequence>
<dbReference type="InterPro" id="IPR036812">
    <property type="entry name" value="NAD(P)_OxRdtase_dom_sf"/>
</dbReference>
<feature type="domain" description="NADP-dependent oxidoreductase" evidence="2">
    <location>
        <begin position="2"/>
        <end position="81"/>
    </location>
</feature>
<evidence type="ECO:0000256" key="1">
    <source>
        <dbReference type="ARBA" id="ARBA00023002"/>
    </source>
</evidence>
<dbReference type="AlphaFoldDB" id="A0A0F9HNZ4"/>
<keyword evidence="1" id="KW-0560">Oxidoreductase</keyword>
<dbReference type="Pfam" id="PF00248">
    <property type="entry name" value="Aldo_ket_red"/>
    <property type="match status" value="1"/>
</dbReference>
<protein>
    <recommendedName>
        <fullName evidence="2">NADP-dependent oxidoreductase domain-containing protein</fullName>
    </recommendedName>
</protein>
<name>A0A0F9HNZ4_9ZZZZ</name>
<dbReference type="PANTHER" id="PTHR43364:SF4">
    <property type="entry name" value="NAD(P)-LINKED OXIDOREDUCTASE SUPERFAMILY PROTEIN"/>
    <property type="match status" value="1"/>
</dbReference>
<dbReference type="GO" id="GO:0016491">
    <property type="term" value="F:oxidoreductase activity"/>
    <property type="evidence" value="ECO:0007669"/>
    <property type="project" value="UniProtKB-KW"/>
</dbReference>
<dbReference type="Gene3D" id="3.20.20.100">
    <property type="entry name" value="NADP-dependent oxidoreductase domain"/>
    <property type="match status" value="1"/>
</dbReference>
<comment type="caution">
    <text evidence="3">The sequence shown here is derived from an EMBL/GenBank/DDBJ whole genome shotgun (WGS) entry which is preliminary data.</text>
</comment>
<evidence type="ECO:0000259" key="2">
    <source>
        <dbReference type="Pfam" id="PF00248"/>
    </source>
</evidence>
<evidence type="ECO:0000313" key="3">
    <source>
        <dbReference type="EMBL" id="KKL76837.1"/>
    </source>
</evidence>
<dbReference type="EMBL" id="LAZR01023928">
    <property type="protein sequence ID" value="KKL76837.1"/>
    <property type="molecule type" value="Genomic_DNA"/>
</dbReference>
<dbReference type="SUPFAM" id="SSF51430">
    <property type="entry name" value="NAD(P)-linked oxidoreductase"/>
    <property type="match status" value="1"/>
</dbReference>
<reference evidence="3" key="1">
    <citation type="journal article" date="2015" name="Nature">
        <title>Complex archaea that bridge the gap between prokaryotes and eukaryotes.</title>
        <authorList>
            <person name="Spang A."/>
            <person name="Saw J.H."/>
            <person name="Jorgensen S.L."/>
            <person name="Zaremba-Niedzwiedzka K."/>
            <person name="Martijn J."/>
            <person name="Lind A.E."/>
            <person name="van Eijk R."/>
            <person name="Schleper C."/>
            <person name="Guy L."/>
            <person name="Ettema T.J."/>
        </authorList>
    </citation>
    <scope>NUCLEOTIDE SEQUENCE</scope>
</reference>
<proteinExistence type="predicted"/>
<accession>A0A0F9HNZ4</accession>
<gene>
    <name evidence="3" type="ORF">LCGC14_2040910</name>
</gene>